<evidence type="ECO:0000313" key="3">
    <source>
        <dbReference type="Proteomes" id="UP000430146"/>
    </source>
</evidence>
<keyword evidence="3" id="KW-1185">Reference proteome</keyword>
<gene>
    <name evidence="2" type="ORF">AELLOGFF_01136</name>
</gene>
<dbReference type="OrthoDB" id="9809488at2"/>
<feature type="domain" description="M23ase beta-sheet core" evidence="1">
    <location>
        <begin position="26"/>
        <end position="89"/>
    </location>
</feature>
<dbReference type="Proteomes" id="UP000430146">
    <property type="component" value="Unassembled WGS sequence"/>
</dbReference>
<dbReference type="GO" id="GO:0004222">
    <property type="term" value="F:metalloendopeptidase activity"/>
    <property type="evidence" value="ECO:0007669"/>
    <property type="project" value="TreeGrafter"/>
</dbReference>
<name>A0A5S9QXB8_MYCVN</name>
<dbReference type="PANTHER" id="PTHR21666:SF270">
    <property type="entry name" value="MUREIN HYDROLASE ACTIVATOR ENVC"/>
    <property type="match status" value="1"/>
</dbReference>
<accession>A0A5S9QXB8</accession>
<dbReference type="Pfam" id="PF01551">
    <property type="entry name" value="Peptidase_M23"/>
    <property type="match status" value="1"/>
</dbReference>
<sequence length="153" mass="16221">MRFRLSFAVGLPEQIPGTAPSDLTLEQYGGNHVVQDLGDGNYAFCAHLQTGTVQVKPGDQVTAGRVIGSLGNSGNSDAPHLHFHVMNSPDPLRSDGLPLVPSSFQLDSRLTGTPDALDTLLDGQPAELQAGFAPRSENNTSPMVYDVMTYAQG</sequence>
<dbReference type="CDD" id="cd12797">
    <property type="entry name" value="M23_peptidase"/>
    <property type="match status" value="1"/>
</dbReference>
<reference evidence="2 3" key="1">
    <citation type="submission" date="2019-11" db="EMBL/GenBank/DDBJ databases">
        <authorList>
            <person name="Holert J."/>
        </authorList>
    </citation>
    <scope>NUCLEOTIDE SEQUENCE [LARGE SCALE GENOMIC DNA]</scope>
    <source>
        <strain evidence="2">BC8_1</strain>
    </source>
</reference>
<dbReference type="InterPro" id="IPR016047">
    <property type="entry name" value="M23ase_b-sheet_dom"/>
</dbReference>
<dbReference type="PANTHER" id="PTHR21666">
    <property type="entry name" value="PEPTIDASE-RELATED"/>
    <property type="match status" value="1"/>
</dbReference>
<organism evidence="2 3">
    <name type="scientific">Mycolicibacterium vanbaalenii</name>
    <name type="common">Mycobacterium vanbaalenii</name>
    <dbReference type="NCBI Taxonomy" id="110539"/>
    <lineage>
        <taxon>Bacteria</taxon>
        <taxon>Bacillati</taxon>
        <taxon>Actinomycetota</taxon>
        <taxon>Actinomycetes</taxon>
        <taxon>Mycobacteriales</taxon>
        <taxon>Mycobacteriaceae</taxon>
        <taxon>Mycolicibacterium</taxon>
    </lineage>
</organism>
<dbReference type="Gene3D" id="2.70.70.10">
    <property type="entry name" value="Glucose Permease (Domain IIA)"/>
    <property type="match status" value="1"/>
</dbReference>
<dbReference type="EMBL" id="CACSIP010000023">
    <property type="protein sequence ID" value="CAA0124791.1"/>
    <property type="molecule type" value="Genomic_DNA"/>
</dbReference>
<dbReference type="InterPro" id="IPR050570">
    <property type="entry name" value="Cell_wall_metabolism_enzyme"/>
</dbReference>
<dbReference type="InterPro" id="IPR011055">
    <property type="entry name" value="Dup_hybrid_motif"/>
</dbReference>
<protein>
    <recommendedName>
        <fullName evidence="1">M23ase beta-sheet core domain-containing protein</fullName>
    </recommendedName>
</protein>
<proteinExistence type="predicted"/>
<dbReference type="SUPFAM" id="SSF51261">
    <property type="entry name" value="Duplicated hybrid motif"/>
    <property type="match status" value="1"/>
</dbReference>
<evidence type="ECO:0000259" key="1">
    <source>
        <dbReference type="Pfam" id="PF01551"/>
    </source>
</evidence>
<dbReference type="AlphaFoldDB" id="A0A5S9QXB8"/>
<evidence type="ECO:0000313" key="2">
    <source>
        <dbReference type="EMBL" id="CAA0124791.1"/>
    </source>
</evidence>